<reference evidence="2" key="1">
    <citation type="journal article" date="2020" name="Nature">
        <title>Giant virus diversity and host interactions through global metagenomics.</title>
        <authorList>
            <person name="Schulz F."/>
            <person name="Roux S."/>
            <person name="Paez-Espino D."/>
            <person name="Jungbluth S."/>
            <person name="Walsh D.A."/>
            <person name="Denef V.J."/>
            <person name="McMahon K.D."/>
            <person name="Konstantinidis K.T."/>
            <person name="Eloe-Fadrosh E.A."/>
            <person name="Kyrpides N.C."/>
            <person name="Woyke T."/>
        </authorList>
    </citation>
    <scope>NUCLEOTIDE SEQUENCE</scope>
    <source>
        <strain evidence="2">GVMAG-M-3300024301-20</strain>
    </source>
</reference>
<evidence type="ECO:0000313" key="2">
    <source>
        <dbReference type="EMBL" id="QHT96006.1"/>
    </source>
</evidence>
<dbReference type="InterPro" id="IPR013087">
    <property type="entry name" value="Znf_C2H2_type"/>
</dbReference>
<feature type="domain" description="C2H2-type" evidence="1">
    <location>
        <begin position="25"/>
        <end position="56"/>
    </location>
</feature>
<organism evidence="2">
    <name type="scientific">viral metagenome</name>
    <dbReference type="NCBI Taxonomy" id="1070528"/>
    <lineage>
        <taxon>unclassified sequences</taxon>
        <taxon>metagenomes</taxon>
        <taxon>organismal metagenomes</taxon>
    </lineage>
</organism>
<dbReference type="AlphaFoldDB" id="A0A6C0IUD2"/>
<sequence length="279" mass="33220">METNINNIEINTNTNNNNLISNQKYCCNVCYKEYSRKNSLEKHKVLCDFKHKSNLEKQIDYEEAGDIPTHIQLVKIVQQLSIKLSHMEEELSEAKKWMSRKKKKINVVGWLNDNVQPTMGFLEWVNMELKVCPHHFDLLMEYSLFYTVQKVFEYNLDISGKPEFVSPIRCFSEKQNVFYICEKGGEEGKSEWKQMLQSDFILLLKTIHNRMLREISKWKVENHDKIDDNEKICELFNKAIIKLMNMTFVQDNSTSRIRNGLFNYLKLDLKNVIEYDFEF</sequence>
<evidence type="ECO:0000259" key="1">
    <source>
        <dbReference type="PROSITE" id="PS50157"/>
    </source>
</evidence>
<accession>A0A6C0IUD2</accession>
<dbReference type="EMBL" id="MN740249">
    <property type="protein sequence ID" value="QHT96006.1"/>
    <property type="molecule type" value="Genomic_DNA"/>
</dbReference>
<proteinExistence type="predicted"/>
<protein>
    <recommendedName>
        <fullName evidence="1">C2H2-type domain-containing protein</fullName>
    </recommendedName>
</protein>
<name>A0A6C0IUD2_9ZZZZ</name>
<dbReference type="PROSITE" id="PS50157">
    <property type="entry name" value="ZINC_FINGER_C2H2_2"/>
    <property type="match status" value="1"/>
</dbReference>